<evidence type="ECO:0000256" key="2">
    <source>
        <dbReference type="SAM" id="Phobius"/>
    </source>
</evidence>
<comment type="caution">
    <text evidence="3">The sequence shown here is derived from an EMBL/GenBank/DDBJ whole genome shotgun (WGS) entry which is preliminary data.</text>
</comment>
<dbReference type="EMBL" id="JAHZIK010000129">
    <property type="protein sequence ID" value="MBW7453897.1"/>
    <property type="molecule type" value="Genomic_DNA"/>
</dbReference>
<gene>
    <name evidence="3" type="ORF">K0U00_07590</name>
</gene>
<evidence type="ECO:0000313" key="3">
    <source>
        <dbReference type="EMBL" id="MBW7453897.1"/>
    </source>
</evidence>
<feature type="region of interest" description="Disordered" evidence="1">
    <location>
        <begin position="429"/>
        <end position="452"/>
    </location>
</feature>
<dbReference type="RefSeq" id="WP_210038193.1">
    <property type="nucleotide sequence ID" value="NZ_JBHLVU010000022.1"/>
</dbReference>
<protein>
    <recommendedName>
        <fullName evidence="5">Flp pilus-assembly TadG-like N-terminal domain-containing protein</fullName>
    </recommendedName>
</protein>
<keyword evidence="2" id="KW-1133">Transmembrane helix</keyword>
<evidence type="ECO:0000313" key="4">
    <source>
        <dbReference type="Proteomes" id="UP001519887"/>
    </source>
</evidence>
<feature type="transmembrane region" description="Helical" evidence="2">
    <location>
        <begin position="25"/>
        <end position="46"/>
    </location>
</feature>
<feature type="compositionally biased region" description="Basic and acidic residues" evidence="1">
    <location>
        <begin position="435"/>
        <end position="452"/>
    </location>
</feature>
<reference evidence="3 4" key="1">
    <citation type="submission" date="2021-07" db="EMBL/GenBank/DDBJ databases">
        <title>Paenibacillus radiodurans sp. nov., isolated from the southeastern edge of Tengger Desert.</title>
        <authorList>
            <person name="Zhang G."/>
        </authorList>
    </citation>
    <scope>NUCLEOTIDE SEQUENCE [LARGE SCALE GENOMIC DNA]</scope>
    <source>
        <strain evidence="3 4">CCM 7311</strain>
    </source>
</reference>
<proteinExistence type="predicted"/>
<evidence type="ECO:0008006" key="5">
    <source>
        <dbReference type="Google" id="ProtNLM"/>
    </source>
</evidence>
<keyword evidence="2" id="KW-0812">Transmembrane</keyword>
<name>A0ABS7BZ21_9BACL</name>
<sequence>MIVRGYKHYDQQGERRRGFINSEDGAVSIYLIVATTGILLLTSLLIDYARIAAFQKQLEVAAQSGVRSALSAYDGPLYEKYGLFGAGGTDRNEIFQHVTQNNWMGDHNAFQMLRIQSENSHVNSYEVLGTHEVFKRQVLEEMKYKAPIDFTLEVVSKFAPLAGAMKEAAASVEVLEEVRKLYDEREKHLREALELQRKSAQSAEEGIAAFFPAGGSGSSGGTAANIISGYSSYLGWIAHDSALPEGERPMYAMEISSYAFSARTASNELLEASHKALARHRELELKASQELEEARRCNNEMRTVIQQLQENQDSSGYDRIDGEQTDDQPASDASANISQLQQARQSSEDMLLSDDWFTAYKGELSAQTAGFAAFDDGTAEFQSAVSMALSNPGSSSLMSASAGGLQNEFNHYTANYIRPAAIISARANEMNGRQSSDEQRKQKEEQAKSKWSEVRGWMSGMSASANSENQKAFDEVKQRFEANLHFNELTGDNELPEAEQLDPYDAAASSMDGMGSIFSGMADMLTGIRDPLYMNEYIVHRFHAYDPKHFESIMTSGGGSEFSDSLSLDNQEVEYILYGFHDPAANIAAAYGEIFAFRLAIRTMEGLVESRGLGHPLLVLAGALLYGLEKSIGDMMMLAKEGKTPLSKYVSTDLTYPDYLRVFLLVHGSSDKRTARTIAVIEQNTGITLSGTSTGVSGELTASVNLWFLPGLLKSFTASGILNGKVKGSRYEATKTIGWSYQ</sequence>
<evidence type="ECO:0000256" key="1">
    <source>
        <dbReference type="SAM" id="MobiDB-lite"/>
    </source>
</evidence>
<feature type="region of interest" description="Disordered" evidence="1">
    <location>
        <begin position="309"/>
        <end position="334"/>
    </location>
</feature>
<dbReference type="Proteomes" id="UP001519887">
    <property type="component" value="Unassembled WGS sequence"/>
</dbReference>
<keyword evidence="4" id="KW-1185">Reference proteome</keyword>
<accession>A0ABS7BZ21</accession>
<keyword evidence="2" id="KW-0472">Membrane</keyword>
<organism evidence="3 4">
    <name type="scientific">Paenibacillus sepulcri</name>
    <dbReference type="NCBI Taxonomy" id="359917"/>
    <lineage>
        <taxon>Bacteria</taxon>
        <taxon>Bacillati</taxon>
        <taxon>Bacillota</taxon>
        <taxon>Bacilli</taxon>
        <taxon>Bacillales</taxon>
        <taxon>Paenibacillaceae</taxon>
        <taxon>Paenibacillus</taxon>
    </lineage>
</organism>